<dbReference type="InterPro" id="IPR013113">
    <property type="entry name" value="SIP_FAD-bd"/>
</dbReference>
<evidence type="ECO:0000259" key="1">
    <source>
        <dbReference type="PROSITE" id="PS51384"/>
    </source>
</evidence>
<dbReference type="Gene3D" id="2.40.30.10">
    <property type="entry name" value="Translation factors"/>
    <property type="match status" value="1"/>
</dbReference>
<reference evidence="2 3" key="1">
    <citation type="submission" date="2018-03" db="EMBL/GenBank/DDBJ databases">
        <title>Genomic Encyclopedia of Archaeal and Bacterial Type Strains, Phase II (KMG-II): from individual species to whole genera.</title>
        <authorList>
            <person name="Goeker M."/>
        </authorList>
    </citation>
    <scope>NUCLEOTIDE SEQUENCE [LARGE SCALE GENOMIC DNA]</scope>
    <source>
        <strain evidence="2 3">DSM 45601</strain>
    </source>
</reference>
<dbReference type="CDD" id="cd06193">
    <property type="entry name" value="siderophore_interacting"/>
    <property type="match status" value="1"/>
</dbReference>
<sequence length="265" mass="28537">MSSTNIAVKHAPGGFVTAEVLRSEQISPHLVRVTVGGDDLARYTFQGFDQWFRLAIPVGGGTRFDNLPERIDMPGYLRYLALPKGTRPVLRNYTARAYRAGARELDIDFVVHGDEGVAGPWARVARPGESVALLDQGRGYSPVPADWQLLVGDESALPAVAGILRDMPRDAVGHAVVELPDAADAQPTGAPEGMRVHWVVRPHGTPPGQTALAAAKALDRPAGEPYAFAAGESSLATGVRRWLVRDLGVDKSRVTFCGYWRQGHG</sequence>
<evidence type="ECO:0000313" key="2">
    <source>
        <dbReference type="EMBL" id="PRX96657.1"/>
    </source>
</evidence>
<dbReference type="GO" id="GO:0016491">
    <property type="term" value="F:oxidoreductase activity"/>
    <property type="evidence" value="ECO:0007669"/>
    <property type="project" value="InterPro"/>
</dbReference>
<dbReference type="InterPro" id="IPR039261">
    <property type="entry name" value="FNR_nucleotide-bd"/>
</dbReference>
<dbReference type="EMBL" id="PVZC01000007">
    <property type="protein sequence ID" value="PRX96657.1"/>
    <property type="molecule type" value="Genomic_DNA"/>
</dbReference>
<dbReference type="AlphaFoldDB" id="A0A2T0PZ22"/>
<dbReference type="Pfam" id="PF08021">
    <property type="entry name" value="FAD_binding_9"/>
    <property type="match status" value="1"/>
</dbReference>
<comment type="caution">
    <text evidence="2">The sequence shown here is derived from an EMBL/GenBank/DDBJ whole genome shotgun (WGS) entry which is preliminary data.</text>
</comment>
<feature type="domain" description="FAD-binding FR-type" evidence="1">
    <location>
        <begin position="13"/>
        <end position="144"/>
    </location>
</feature>
<dbReference type="InterPro" id="IPR017927">
    <property type="entry name" value="FAD-bd_FR_type"/>
</dbReference>
<dbReference type="Proteomes" id="UP000237846">
    <property type="component" value="Unassembled WGS sequence"/>
</dbReference>
<accession>A0A2T0PZ22</accession>
<dbReference type="PANTHER" id="PTHR30157:SF0">
    <property type="entry name" value="NADPH-DEPENDENT FERRIC-CHELATE REDUCTASE"/>
    <property type="match status" value="1"/>
</dbReference>
<organism evidence="2 3">
    <name type="scientific">Allonocardiopsis opalescens</name>
    <dbReference type="NCBI Taxonomy" id="1144618"/>
    <lineage>
        <taxon>Bacteria</taxon>
        <taxon>Bacillati</taxon>
        <taxon>Actinomycetota</taxon>
        <taxon>Actinomycetes</taxon>
        <taxon>Streptosporangiales</taxon>
        <taxon>Allonocardiopsis</taxon>
    </lineage>
</organism>
<proteinExistence type="predicted"/>
<gene>
    <name evidence="2" type="ORF">CLV72_107180</name>
</gene>
<protein>
    <submittedName>
        <fullName evidence="2">NADPH-dependent ferric siderophore reductase</fullName>
    </submittedName>
</protein>
<dbReference type="RefSeq" id="WP_106250021.1">
    <property type="nucleotide sequence ID" value="NZ_PVZC01000007.1"/>
</dbReference>
<dbReference type="InterPro" id="IPR039374">
    <property type="entry name" value="SIP_fam"/>
</dbReference>
<dbReference type="OrthoDB" id="3211041at2"/>
<keyword evidence="3" id="KW-1185">Reference proteome</keyword>
<dbReference type="PANTHER" id="PTHR30157">
    <property type="entry name" value="FERRIC REDUCTASE, NADPH-DEPENDENT"/>
    <property type="match status" value="1"/>
</dbReference>
<dbReference type="PROSITE" id="PS51384">
    <property type="entry name" value="FAD_FR"/>
    <property type="match status" value="1"/>
</dbReference>
<evidence type="ECO:0000313" key="3">
    <source>
        <dbReference type="Proteomes" id="UP000237846"/>
    </source>
</evidence>
<dbReference type="Gene3D" id="3.40.50.80">
    <property type="entry name" value="Nucleotide-binding domain of ferredoxin-NADP reductase (FNR) module"/>
    <property type="match status" value="1"/>
</dbReference>
<dbReference type="Pfam" id="PF04954">
    <property type="entry name" value="SIP"/>
    <property type="match status" value="1"/>
</dbReference>
<dbReference type="InterPro" id="IPR007037">
    <property type="entry name" value="SIP_rossman_dom"/>
</dbReference>
<name>A0A2T0PZ22_9ACTN</name>